<proteinExistence type="predicted"/>
<accession>A0ABY8LT65</accession>
<evidence type="ECO:0000259" key="4">
    <source>
        <dbReference type="Pfam" id="PF01648"/>
    </source>
</evidence>
<dbReference type="RefSeq" id="WP_280101741.1">
    <property type="nucleotide sequence ID" value="NZ_CP122979.1"/>
</dbReference>
<dbReference type="InterPro" id="IPR037143">
    <property type="entry name" value="4-PPantetheinyl_Trfase_dom_sf"/>
</dbReference>
<keyword evidence="6" id="KW-1185">Reference proteome</keyword>
<keyword evidence="2" id="KW-0479">Metal-binding</keyword>
<keyword evidence="1 5" id="KW-0808">Transferase</keyword>
<dbReference type="EMBL" id="CP122979">
    <property type="protein sequence ID" value="WGI36440.1"/>
    <property type="molecule type" value="Genomic_DNA"/>
</dbReference>
<organism evidence="5 6">
    <name type="scientific">Mesomycoplasma lagogenitalium</name>
    <dbReference type="NCBI Taxonomy" id="171286"/>
    <lineage>
        <taxon>Bacteria</taxon>
        <taxon>Bacillati</taxon>
        <taxon>Mycoplasmatota</taxon>
        <taxon>Mycoplasmoidales</taxon>
        <taxon>Metamycoplasmataceae</taxon>
        <taxon>Mesomycoplasma</taxon>
    </lineage>
</organism>
<protein>
    <submittedName>
        <fullName evidence="5">4'-phosphopantetheinyl transferase superfamily protein</fullName>
    </submittedName>
</protein>
<evidence type="ECO:0000313" key="6">
    <source>
        <dbReference type="Proteomes" id="UP001179842"/>
    </source>
</evidence>
<dbReference type="Proteomes" id="UP001179842">
    <property type="component" value="Chromosome"/>
</dbReference>
<gene>
    <name evidence="5" type="ORF">QEG99_03160</name>
</gene>
<reference evidence="5" key="1">
    <citation type="submission" date="2023-04" db="EMBL/GenBank/DDBJ databases">
        <title>Completed genome of Mycoplasma lagogenitalium type strain 12MS.</title>
        <authorList>
            <person name="Spergser J."/>
        </authorList>
    </citation>
    <scope>NUCLEOTIDE SEQUENCE</scope>
    <source>
        <strain evidence="5">12MS</strain>
    </source>
</reference>
<name>A0ABY8LT65_9BACT</name>
<dbReference type="Gene3D" id="3.90.470.20">
    <property type="entry name" value="4'-phosphopantetheinyl transferase domain"/>
    <property type="match status" value="1"/>
</dbReference>
<evidence type="ECO:0000256" key="2">
    <source>
        <dbReference type="ARBA" id="ARBA00022723"/>
    </source>
</evidence>
<evidence type="ECO:0000313" key="5">
    <source>
        <dbReference type="EMBL" id="WGI36440.1"/>
    </source>
</evidence>
<evidence type="ECO:0000256" key="3">
    <source>
        <dbReference type="ARBA" id="ARBA00022842"/>
    </source>
</evidence>
<dbReference type="NCBIfam" id="TIGR00556">
    <property type="entry name" value="pantethn_trn"/>
    <property type="match status" value="1"/>
</dbReference>
<dbReference type="InterPro" id="IPR008278">
    <property type="entry name" value="4-PPantetheinyl_Trfase_dom"/>
</dbReference>
<feature type="domain" description="4'-phosphopantetheinyl transferase" evidence="4">
    <location>
        <begin position="2"/>
        <end position="78"/>
    </location>
</feature>
<evidence type="ECO:0000256" key="1">
    <source>
        <dbReference type="ARBA" id="ARBA00022679"/>
    </source>
</evidence>
<keyword evidence="3" id="KW-0460">Magnesium</keyword>
<dbReference type="SUPFAM" id="SSF56214">
    <property type="entry name" value="4'-phosphopantetheinyl transferase"/>
    <property type="match status" value="1"/>
</dbReference>
<sequence length="109" mass="12982">MIGIDITYISRFKNKSRDFAKKILSDSEMIEYDQIDEKDKFLATRWAIKEAIFKADNSYYEFNKISILKQNRRYFFKNFLISTSSEGESIVAFVVKETLYEYKNKTSII</sequence>
<dbReference type="GO" id="GO:0016740">
    <property type="term" value="F:transferase activity"/>
    <property type="evidence" value="ECO:0007669"/>
    <property type="project" value="UniProtKB-KW"/>
</dbReference>
<dbReference type="Pfam" id="PF01648">
    <property type="entry name" value="ACPS"/>
    <property type="match status" value="1"/>
</dbReference>
<dbReference type="InterPro" id="IPR004568">
    <property type="entry name" value="Ppantetheine-prot_Trfase_dom"/>
</dbReference>